<dbReference type="InterPro" id="IPR004360">
    <property type="entry name" value="Glyas_Fos-R_dOase_dom"/>
</dbReference>
<reference evidence="2 3" key="1">
    <citation type="submission" date="2020-07" db="EMBL/GenBank/DDBJ databases">
        <title>Stappia sp., F7233, whole genome shotgun sequencing project.</title>
        <authorList>
            <person name="Jiang S."/>
            <person name="Liu Z.W."/>
            <person name="Du Z.J."/>
        </authorList>
    </citation>
    <scope>NUCLEOTIDE SEQUENCE [LARGE SCALE GENOMIC DNA]</scope>
    <source>
        <strain evidence="2 3">F7233</strain>
    </source>
</reference>
<sequence>MGILDHIGFAVSDYAASKAFYEKAFEPIGITLLMEVGAEATGGESHCGFGRQFPEFWIGTGKPLAGCLHVAFTVDTRAEVDAFHRAAIAAGGRDNGAPGLRPQYHPSYYGAFILDPDGHNIEAVCHKAT</sequence>
<feature type="domain" description="VOC" evidence="1">
    <location>
        <begin position="3"/>
        <end position="126"/>
    </location>
</feature>
<dbReference type="PROSITE" id="PS51819">
    <property type="entry name" value="VOC"/>
    <property type="match status" value="1"/>
</dbReference>
<dbReference type="InterPro" id="IPR037523">
    <property type="entry name" value="VOC_core"/>
</dbReference>
<gene>
    <name evidence="2" type="ORF">H2509_07345</name>
</gene>
<dbReference type="PANTHER" id="PTHR35006">
    <property type="entry name" value="GLYOXALASE FAMILY PROTEIN (AFU_ORTHOLOGUE AFUA_5G14830)"/>
    <property type="match status" value="1"/>
</dbReference>
<dbReference type="Pfam" id="PF00903">
    <property type="entry name" value="Glyoxalase"/>
    <property type="match status" value="1"/>
</dbReference>
<name>A0A839ADA9_9HYPH</name>
<proteinExistence type="predicted"/>
<dbReference type="Gene3D" id="3.10.180.10">
    <property type="entry name" value="2,3-Dihydroxybiphenyl 1,2-Dioxygenase, domain 1"/>
    <property type="match status" value="1"/>
</dbReference>
<keyword evidence="3" id="KW-1185">Reference proteome</keyword>
<comment type="caution">
    <text evidence="2">The sequence shown here is derived from an EMBL/GenBank/DDBJ whole genome shotgun (WGS) entry which is preliminary data.</text>
</comment>
<evidence type="ECO:0000259" key="1">
    <source>
        <dbReference type="PROSITE" id="PS51819"/>
    </source>
</evidence>
<dbReference type="CDD" id="cd07262">
    <property type="entry name" value="VOC_like"/>
    <property type="match status" value="1"/>
</dbReference>
<dbReference type="InterPro" id="IPR029068">
    <property type="entry name" value="Glyas_Bleomycin-R_OHBP_Dase"/>
</dbReference>
<dbReference type="PANTHER" id="PTHR35006:SF2">
    <property type="entry name" value="GLYOXALASE FAMILY PROTEIN (AFU_ORTHOLOGUE AFUA_5G14830)"/>
    <property type="match status" value="1"/>
</dbReference>
<organism evidence="2 3">
    <name type="scientific">Stappia albiluteola</name>
    <dbReference type="NCBI Taxonomy" id="2758565"/>
    <lineage>
        <taxon>Bacteria</taxon>
        <taxon>Pseudomonadati</taxon>
        <taxon>Pseudomonadota</taxon>
        <taxon>Alphaproteobacteria</taxon>
        <taxon>Hyphomicrobiales</taxon>
        <taxon>Stappiaceae</taxon>
        <taxon>Stappia</taxon>
    </lineage>
</organism>
<protein>
    <submittedName>
        <fullName evidence="2">VOC family protein</fullName>
    </submittedName>
</protein>
<dbReference type="SUPFAM" id="SSF54593">
    <property type="entry name" value="Glyoxalase/Bleomycin resistance protein/Dihydroxybiphenyl dioxygenase"/>
    <property type="match status" value="1"/>
</dbReference>
<evidence type="ECO:0000313" key="2">
    <source>
        <dbReference type="EMBL" id="MBA5776944.1"/>
    </source>
</evidence>
<dbReference type="EMBL" id="JACFXV010000044">
    <property type="protein sequence ID" value="MBA5776944.1"/>
    <property type="molecule type" value="Genomic_DNA"/>
</dbReference>
<dbReference type="AlphaFoldDB" id="A0A839ADA9"/>
<accession>A0A839ADA9</accession>
<dbReference type="Proteomes" id="UP000541109">
    <property type="component" value="Unassembled WGS sequence"/>
</dbReference>
<evidence type="ECO:0000313" key="3">
    <source>
        <dbReference type="Proteomes" id="UP000541109"/>
    </source>
</evidence>